<dbReference type="EMBL" id="JACOOI010000008">
    <property type="protein sequence ID" value="MBC5643115.1"/>
    <property type="molecule type" value="Genomic_DNA"/>
</dbReference>
<feature type="signal peptide" evidence="1">
    <location>
        <begin position="1"/>
        <end position="29"/>
    </location>
</feature>
<dbReference type="InterPro" id="IPR025584">
    <property type="entry name" value="Cthe_2159"/>
</dbReference>
<evidence type="ECO:0000256" key="1">
    <source>
        <dbReference type="SAM" id="SignalP"/>
    </source>
</evidence>
<keyword evidence="1" id="KW-0732">Signal</keyword>
<accession>A0ABR7E025</accession>
<gene>
    <name evidence="2" type="ORF">H8S77_09485</name>
</gene>
<dbReference type="Proteomes" id="UP000644010">
    <property type="component" value="Unassembled WGS sequence"/>
</dbReference>
<proteinExistence type="predicted"/>
<reference evidence="2 3" key="1">
    <citation type="submission" date="2020-08" db="EMBL/GenBank/DDBJ databases">
        <title>Genome public.</title>
        <authorList>
            <person name="Liu C."/>
            <person name="Sun Q."/>
        </authorList>
    </citation>
    <scope>NUCLEOTIDE SEQUENCE [LARGE SCALE GENOMIC DNA]</scope>
    <source>
        <strain evidence="2 3">BX2</strain>
    </source>
</reference>
<protein>
    <submittedName>
        <fullName evidence="2">Carbohydrate-binding domain-containing protein</fullName>
    </submittedName>
</protein>
<keyword evidence="3" id="KW-1185">Reference proteome</keyword>
<evidence type="ECO:0000313" key="2">
    <source>
        <dbReference type="EMBL" id="MBC5643115.1"/>
    </source>
</evidence>
<name>A0ABR7E025_9BACT</name>
<organism evidence="2 3">
    <name type="scientific">Parabacteroides segnis</name>
    <dbReference type="NCBI Taxonomy" id="2763058"/>
    <lineage>
        <taxon>Bacteria</taxon>
        <taxon>Pseudomonadati</taxon>
        <taxon>Bacteroidota</taxon>
        <taxon>Bacteroidia</taxon>
        <taxon>Bacteroidales</taxon>
        <taxon>Tannerellaceae</taxon>
        <taxon>Parabacteroides</taxon>
    </lineage>
</organism>
<sequence>MYMIKYNVIKSCLFMVSLVMPVLSLPACGTDNISSGEETKAVPDDEKDQVENSDFSSTVTISFDNTVNISNPMADNGVSVQASGDQVTIISTAEEIEYILSGSTANGMVKIYSDYKFKLTLNGLTITNPSGPAINIQSHKRVFVQLNEGTQNTLTDGSSYATNGSEDQKAAFFSEGQLIFNGNGTLTINGNNKHALCSDDYVRIYEGTFNLTSKVSDGIHTNDAVIIDGGTLTINAATDAIECEEGYILIKDGNIIIISGDEGITTSYEGSDSSINPYMDIDGGTINITTTGTSAKGIKSLGNLTINGGDIRIKTSRSEAEGIESKKELTINDGYIIVEAYDDCINAATSIVINGGDIYCYSTANDGVDSNGTLTITGGIVIAIGTSSPEEGFDCDQNTFKITGGTLIGIGGSTSTPTSNVCTQPSLIYGGSGTQNTLFHISAADGTDILTFNIPRTLQQMTLLFSSPALKSGSGYTIHTGGTVAGGTDFYGLYSGATYSGGTQAATFTTSSMVTTIGSYSGRPGGGGGGGRPGGW</sequence>
<evidence type="ECO:0000313" key="3">
    <source>
        <dbReference type="Proteomes" id="UP000644010"/>
    </source>
</evidence>
<comment type="caution">
    <text evidence="2">The sequence shown here is derived from an EMBL/GenBank/DDBJ whole genome shotgun (WGS) entry which is preliminary data.</text>
</comment>
<feature type="chain" id="PRO_5046775391" evidence="1">
    <location>
        <begin position="30"/>
        <end position="536"/>
    </location>
</feature>
<dbReference type="Pfam" id="PF14262">
    <property type="entry name" value="Cthe_2159"/>
    <property type="match status" value="1"/>
</dbReference>